<comment type="caution">
    <text evidence="3">The sequence shown here is derived from an EMBL/GenBank/DDBJ whole genome shotgun (WGS) entry which is preliminary data.</text>
</comment>
<keyword evidence="4" id="KW-1185">Reference proteome</keyword>
<dbReference type="InterPro" id="IPR029060">
    <property type="entry name" value="PIN-like_dom_sf"/>
</dbReference>
<dbReference type="RefSeq" id="WP_114463765.1">
    <property type="nucleotide sequence ID" value="NZ_QPIW01000030.1"/>
</dbReference>
<name>A0A369I4J3_9BACT</name>
<keyword evidence="1" id="KW-0472">Membrane</keyword>
<dbReference type="CDD" id="cd09871">
    <property type="entry name" value="PIN_MtVapC28-VapC30-like"/>
    <property type="match status" value="1"/>
</dbReference>
<proteinExistence type="predicted"/>
<dbReference type="OrthoDB" id="799916at2"/>
<organism evidence="3 4">
    <name type="scientific">Runella aurantiaca</name>
    <dbReference type="NCBI Taxonomy" id="2282308"/>
    <lineage>
        <taxon>Bacteria</taxon>
        <taxon>Pseudomonadati</taxon>
        <taxon>Bacteroidota</taxon>
        <taxon>Cytophagia</taxon>
        <taxon>Cytophagales</taxon>
        <taxon>Spirosomataceae</taxon>
        <taxon>Runella</taxon>
    </lineage>
</organism>
<dbReference type="EMBL" id="QPIW01000030">
    <property type="protein sequence ID" value="RDB03175.1"/>
    <property type="molecule type" value="Genomic_DNA"/>
</dbReference>
<feature type="domain" description="PIN" evidence="2">
    <location>
        <begin position="5"/>
        <end position="113"/>
    </location>
</feature>
<protein>
    <submittedName>
        <fullName evidence="3">Nucleotide-binding protein, PIN domain-containing protein</fullName>
    </submittedName>
</protein>
<keyword evidence="1" id="KW-1133">Transmembrane helix</keyword>
<feature type="transmembrane region" description="Helical" evidence="1">
    <location>
        <begin position="26"/>
        <end position="45"/>
    </location>
</feature>
<gene>
    <name evidence="3" type="ORF">DVG78_25080</name>
</gene>
<dbReference type="SUPFAM" id="SSF88723">
    <property type="entry name" value="PIN domain-like"/>
    <property type="match status" value="1"/>
</dbReference>
<dbReference type="AlphaFoldDB" id="A0A369I4J3"/>
<accession>A0A369I4J3</accession>
<dbReference type="InterPro" id="IPR002716">
    <property type="entry name" value="PIN_dom"/>
</dbReference>
<evidence type="ECO:0000313" key="4">
    <source>
        <dbReference type="Proteomes" id="UP000253141"/>
    </source>
</evidence>
<evidence type="ECO:0000256" key="1">
    <source>
        <dbReference type="SAM" id="Phobius"/>
    </source>
</evidence>
<evidence type="ECO:0000259" key="2">
    <source>
        <dbReference type="Pfam" id="PF10130"/>
    </source>
</evidence>
<dbReference type="Proteomes" id="UP000253141">
    <property type="component" value="Unassembled WGS sequence"/>
</dbReference>
<dbReference type="Pfam" id="PF10130">
    <property type="entry name" value="PIN_2"/>
    <property type="match status" value="1"/>
</dbReference>
<keyword evidence="1" id="KW-0812">Transmembrane</keyword>
<evidence type="ECO:0000313" key="3">
    <source>
        <dbReference type="EMBL" id="RDB03175.1"/>
    </source>
</evidence>
<sequence length="114" mass="13244">MKKIIVDSNIILSALRTKDSETRRKLIAATGVLFCSPNFLIAELFKHRTRIFKNAIATEIEILEFLNQILEKIHFVNEEIISIENYFEAYYLCRDIDPKDTSFIALTIELDATF</sequence>
<reference evidence="3 4" key="1">
    <citation type="submission" date="2018-07" db="EMBL/GenBank/DDBJ databases">
        <title>Genome analysis of Runella aurantiaca.</title>
        <authorList>
            <person name="Yang X."/>
        </authorList>
    </citation>
    <scope>NUCLEOTIDE SEQUENCE [LARGE SCALE GENOMIC DNA]</scope>
    <source>
        <strain evidence="3 4">YX9</strain>
    </source>
</reference>